<dbReference type="PRINTS" id="PR00326">
    <property type="entry name" value="GTP1OBG"/>
</dbReference>
<evidence type="ECO:0000256" key="3">
    <source>
        <dbReference type="ARBA" id="ARBA00022490"/>
    </source>
</evidence>
<sequence length="423" mass="45987">MFIDTAQIYIKAGNGGDGAVAFHREKYVAAGGPDGGDGGRGGNVVFVADSNLSTLMDFRYKRKYVAQTGENGRGSRCNGKNAPDLVIRVPRGTVVRDAQSNLVIADISGDEPVVIAKGGKGGWGNVHFATPTRQIPKFARPGQRGEELTVRLELKLIADVGLVGFPNVGKSTLISVISAAKPKIANYHFTTLSPVLGVVKVGPEASFVAADIPGLIEGAADGVGLGHDFLRHVDRCRLLLHVVDVSGCEGRDPKDDFEKINTELERFSPELAQRPQIVLGNKCDIASSEQIEDFRSFVEEKGLLFLPVSAATRQGLDALPGLVYERLKELPPVAVYEPEYVKPDPALKDPRAFSVTKEDEHVWNVDAPWLEDILAGSDVDDYESLQYFQRQLQDSGVIAKLVEMGVEEDDTICIGEYQFDYVF</sequence>
<feature type="binding site" evidence="9">
    <location>
        <position position="171"/>
    </location>
    <ligand>
        <name>Mg(2+)</name>
        <dbReference type="ChEBI" id="CHEBI:18420"/>
    </ligand>
</feature>
<dbReference type="InterPro" id="IPR015349">
    <property type="entry name" value="OCT_dom"/>
</dbReference>
<comment type="caution">
    <text evidence="13">The sequence shown here is derived from an EMBL/GenBank/DDBJ whole genome shotgun (WGS) entry which is preliminary data.</text>
</comment>
<dbReference type="InterPro" id="IPR006074">
    <property type="entry name" value="GTP1-OBG_CS"/>
</dbReference>
<dbReference type="Gene3D" id="3.40.50.300">
    <property type="entry name" value="P-loop containing nucleotide triphosphate hydrolases"/>
    <property type="match status" value="1"/>
</dbReference>
<feature type="binding site" evidence="9">
    <location>
        <begin position="189"/>
        <end position="193"/>
    </location>
    <ligand>
        <name>GTP</name>
        <dbReference type="ChEBI" id="CHEBI:37565"/>
    </ligand>
</feature>
<comment type="subcellular location">
    <subcellularLocation>
        <location evidence="9">Cytoplasm</location>
    </subcellularLocation>
</comment>
<evidence type="ECO:0000313" key="13">
    <source>
        <dbReference type="EMBL" id="MEQ2521283.1"/>
    </source>
</evidence>
<dbReference type="Pfam" id="PF09269">
    <property type="entry name" value="DUF1967"/>
    <property type="match status" value="1"/>
</dbReference>
<keyword evidence="14" id="KW-1185">Reference proteome</keyword>
<evidence type="ECO:0000256" key="5">
    <source>
        <dbReference type="ARBA" id="ARBA00022741"/>
    </source>
</evidence>
<dbReference type="Gene3D" id="2.70.210.12">
    <property type="entry name" value="GTP1/OBG domain"/>
    <property type="match status" value="1"/>
</dbReference>
<dbReference type="InterPro" id="IPR006073">
    <property type="entry name" value="GTP-bd"/>
</dbReference>
<keyword evidence="3 9" id="KW-0963">Cytoplasm</keyword>
<feature type="domain" description="OBG-type G" evidence="10">
    <location>
        <begin position="158"/>
        <end position="328"/>
    </location>
</feature>
<keyword evidence="8 9" id="KW-0342">GTP-binding</keyword>
<evidence type="ECO:0000256" key="8">
    <source>
        <dbReference type="ARBA" id="ARBA00023134"/>
    </source>
</evidence>
<evidence type="ECO:0000256" key="2">
    <source>
        <dbReference type="ARBA" id="ARBA00007699"/>
    </source>
</evidence>
<dbReference type="PROSITE" id="PS51881">
    <property type="entry name" value="OCT"/>
    <property type="match status" value="1"/>
</dbReference>
<evidence type="ECO:0000256" key="7">
    <source>
        <dbReference type="ARBA" id="ARBA00022842"/>
    </source>
</evidence>
<comment type="subunit">
    <text evidence="9">Monomer.</text>
</comment>
<evidence type="ECO:0000259" key="10">
    <source>
        <dbReference type="PROSITE" id="PS51710"/>
    </source>
</evidence>
<dbReference type="PROSITE" id="PS51883">
    <property type="entry name" value="OBG"/>
    <property type="match status" value="1"/>
</dbReference>
<name>A0ABV1GHL0_9FIRM</name>
<evidence type="ECO:0000259" key="11">
    <source>
        <dbReference type="PROSITE" id="PS51881"/>
    </source>
</evidence>
<comment type="cofactor">
    <cofactor evidence="1 9">
        <name>Mg(2+)</name>
        <dbReference type="ChEBI" id="CHEBI:18420"/>
    </cofactor>
</comment>
<feature type="binding site" evidence="9">
    <location>
        <begin position="211"/>
        <end position="214"/>
    </location>
    <ligand>
        <name>GTP</name>
        <dbReference type="ChEBI" id="CHEBI:37565"/>
    </ligand>
</feature>
<feature type="binding site" evidence="9">
    <location>
        <begin position="164"/>
        <end position="171"/>
    </location>
    <ligand>
        <name>GTP</name>
        <dbReference type="ChEBI" id="CHEBI:37565"/>
    </ligand>
</feature>
<comment type="similarity">
    <text evidence="2 9">Belongs to the TRAFAC class OBG-HflX-like GTPase superfamily. OBG GTPase family.</text>
</comment>
<dbReference type="NCBIfam" id="NF008955">
    <property type="entry name" value="PRK12297.1"/>
    <property type="match status" value="1"/>
</dbReference>
<dbReference type="EMBL" id="JBBMFA010000105">
    <property type="protein sequence ID" value="MEQ2521283.1"/>
    <property type="molecule type" value="Genomic_DNA"/>
</dbReference>
<evidence type="ECO:0000256" key="6">
    <source>
        <dbReference type="ARBA" id="ARBA00022801"/>
    </source>
</evidence>
<feature type="domain" description="Obg" evidence="12">
    <location>
        <begin position="1"/>
        <end position="157"/>
    </location>
</feature>
<reference evidence="13 14" key="1">
    <citation type="submission" date="2024-03" db="EMBL/GenBank/DDBJ databases">
        <title>Human intestinal bacterial collection.</title>
        <authorList>
            <person name="Pauvert C."/>
            <person name="Hitch T.C.A."/>
            <person name="Clavel T."/>
        </authorList>
    </citation>
    <scope>NUCLEOTIDE SEQUENCE [LARGE SCALE GENOMIC DNA]</scope>
    <source>
        <strain evidence="13 14">CLA-JM-H11</strain>
    </source>
</reference>
<dbReference type="SUPFAM" id="SSF52540">
    <property type="entry name" value="P-loop containing nucleoside triphosphate hydrolases"/>
    <property type="match status" value="1"/>
</dbReference>
<evidence type="ECO:0000259" key="12">
    <source>
        <dbReference type="PROSITE" id="PS51883"/>
    </source>
</evidence>
<evidence type="ECO:0000256" key="9">
    <source>
        <dbReference type="HAMAP-Rule" id="MF_01454"/>
    </source>
</evidence>
<dbReference type="Pfam" id="PF01926">
    <property type="entry name" value="MMR_HSR1"/>
    <property type="match status" value="1"/>
</dbReference>
<feature type="domain" description="OCT" evidence="11">
    <location>
        <begin position="345"/>
        <end position="423"/>
    </location>
</feature>
<dbReference type="PANTHER" id="PTHR11702">
    <property type="entry name" value="DEVELOPMENTALLY REGULATED GTP-BINDING PROTEIN-RELATED"/>
    <property type="match status" value="1"/>
</dbReference>
<dbReference type="RefSeq" id="WP_349216794.1">
    <property type="nucleotide sequence ID" value="NZ_JBBMFA010000105.1"/>
</dbReference>
<dbReference type="NCBIfam" id="NF008954">
    <property type="entry name" value="PRK12296.1"/>
    <property type="match status" value="1"/>
</dbReference>
<accession>A0ABV1GHL0</accession>
<keyword evidence="6 9" id="KW-0378">Hydrolase</keyword>
<comment type="function">
    <text evidence="9">An essential GTPase which binds GTP, GDP and possibly (p)ppGpp with moderate affinity, with high nucleotide exchange rates and a fairly low GTP hydrolysis rate. Plays a role in control of the cell cycle, stress response, ribosome biogenesis and in those bacteria that undergo differentiation, in morphogenesis control.</text>
</comment>
<dbReference type="Gene3D" id="3.30.300.350">
    <property type="entry name" value="GTP-binding protein OBG, C-terminal domain"/>
    <property type="match status" value="1"/>
</dbReference>
<organism evidence="13 14">
    <name type="scientific">Ruthenibacterium intestinale</name>
    <dbReference type="NCBI Taxonomy" id="3133163"/>
    <lineage>
        <taxon>Bacteria</taxon>
        <taxon>Bacillati</taxon>
        <taxon>Bacillota</taxon>
        <taxon>Clostridia</taxon>
        <taxon>Eubacteriales</taxon>
        <taxon>Oscillospiraceae</taxon>
        <taxon>Ruthenibacterium</taxon>
    </lineage>
</organism>
<dbReference type="InterPro" id="IPR014100">
    <property type="entry name" value="GTP-bd_Obg/CgtA"/>
</dbReference>
<dbReference type="PROSITE" id="PS51710">
    <property type="entry name" value="G_OBG"/>
    <property type="match status" value="1"/>
</dbReference>
<dbReference type="CDD" id="cd01898">
    <property type="entry name" value="Obg"/>
    <property type="match status" value="1"/>
</dbReference>
<protein>
    <recommendedName>
        <fullName evidence="9">GTPase Obg</fullName>
        <ecNumber evidence="9">3.6.5.-</ecNumber>
    </recommendedName>
    <alternativeName>
        <fullName evidence="9">GTP-binding protein Obg</fullName>
    </alternativeName>
</protein>
<feature type="binding site" evidence="9">
    <location>
        <begin position="281"/>
        <end position="284"/>
    </location>
    <ligand>
        <name>GTP</name>
        <dbReference type="ChEBI" id="CHEBI:37565"/>
    </ligand>
</feature>
<keyword evidence="4 9" id="KW-0479">Metal-binding</keyword>
<dbReference type="PANTHER" id="PTHR11702:SF31">
    <property type="entry name" value="MITOCHONDRIAL RIBOSOME-ASSOCIATED GTPASE 2"/>
    <property type="match status" value="1"/>
</dbReference>
<dbReference type="HAMAP" id="MF_01454">
    <property type="entry name" value="GTPase_Obg"/>
    <property type="match status" value="1"/>
</dbReference>
<dbReference type="Pfam" id="PF01018">
    <property type="entry name" value="GTP1_OBG"/>
    <property type="match status" value="1"/>
</dbReference>
<dbReference type="NCBIfam" id="NF008956">
    <property type="entry name" value="PRK12299.1"/>
    <property type="match status" value="1"/>
</dbReference>
<evidence type="ECO:0000256" key="1">
    <source>
        <dbReference type="ARBA" id="ARBA00001946"/>
    </source>
</evidence>
<dbReference type="InterPro" id="IPR036346">
    <property type="entry name" value="GTP-bd_prot_GTP1/OBG_C_sf"/>
</dbReference>
<dbReference type="InterPro" id="IPR027417">
    <property type="entry name" value="P-loop_NTPase"/>
</dbReference>
<dbReference type="PROSITE" id="PS00905">
    <property type="entry name" value="GTP1_OBG"/>
    <property type="match status" value="1"/>
</dbReference>
<keyword evidence="5 9" id="KW-0547">Nucleotide-binding</keyword>
<dbReference type="NCBIfam" id="TIGR03595">
    <property type="entry name" value="Obg_CgtA_exten"/>
    <property type="match status" value="1"/>
</dbReference>
<dbReference type="EC" id="3.6.5.-" evidence="9"/>
<evidence type="ECO:0000313" key="14">
    <source>
        <dbReference type="Proteomes" id="UP001477672"/>
    </source>
</evidence>
<keyword evidence="7 9" id="KW-0460">Magnesium</keyword>
<dbReference type="SUPFAM" id="SSF82051">
    <property type="entry name" value="Obg GTP-binding protein N-terminal domain"/>
    <property type="match status" value="1"/>
</dbReference>
<dbReference type="SUPFAM" id="SSF102741">
    <property type="entry name" value="Obg GTP-binding protein C-terminal domain"/>
    <property type="match status" value="1"/>
</dbReference>
<dbReference type="InterPro" id="IPR006169">
    <property type="entry name" value="GTP1_OBG_dom"/>
</dbReference>
<feature type="binding site" evidence="9">
    <location>
        <begin position="309"/>
        <end position="311"/>
    </location>
    <ligand>
        <name>GTP</name>
        <dbReference type="ChEBI" id="CHEBI:37565"/>
    </ligand>
</feature>
<proteinExistence type="inferred from homology"/>
<evidence type="ECO:0000256" key="4">
    <source>
        <dbReference type="ARBA" id="ARBA00022723"/>
    </source>
</evidence>
<feature type="binding site" evidence="9">
    <location>
        <position position="191"/>
    </location>
    <ligand>
        <name>Mg(2+)</name>
        <dbReference type="ChEBI" id="CHEBI:18420"/>
    </ligand>
</feature>
<dbReference type="InterPro" id="IPR036726">
    <property type="entry name" value="GTP1_OBG_dom_sf"/>
</dbReference>
<gene>
    <name evidence="13" type="primary">obgE</name>
    <name evidence="9" type="synonym">obg</name>
    <name evidence="13" type="ORF">WMO24_12700</name>
</gene>
<dbReference type="InterPro" id="IPR045086">
    <property type="entry name" value="OBG_GTPase"/>
</dbReference>
<dbReference type="NCBIfam" id="TIGR02729">
    <property type="entry name" value="Obg_CgtA"/>
    <property type="match status" value="1"/>
</dbReference>
<dbReference type="Proteomes" id="UP001477672">
    <property type="component" value="Unassembled WGS sequence"/>
</dbReference>
<dbReference type="InterPro" id="IPR031167">
    <property type="entry name" value="G_OBG"/>
</dbReference>